<reference evidence="4" key="1">
    <citation type="submission" date="2023-08" db="EMBL/GenBank/DDBJ databases">
        <title>Pelteobagrus vachellii genome.</title>
        <authorList>
            <person name="Liu H."/>
        </authorList>
    </citation>
    <scope>NUCLEOTIDE SEQUENCE</scope>
    <source>
        <strain evidence="4">PRFRI_2022a</strain>
        <tissue evidence="4">Muscle</tissue>
    </source>
</reference>
<evidence type="ECO:0000256" key="1">
    <source>
        <dbReference type="ARBA" id="ARBA00005431"/>
    </source>
</evidence>
<keyword evidence="2" id="KW-0472">Membrane</keyword>
<comment type="caution">
    <text evidence="4">The sequence shown here is derived from an EMBL/GenBank/DDBJ whole genome shotgun (WGS) entry which is preliminary data.</text>
</comment>
<organism evidence="4 5">
    <name type="scientific">Tachysurus vachellii</name>
    <name type="common">Darkbarbel catfish</name>
    <name type="synonym">Pelteobagrus vachellii</name>
    <dbReference type="NCBI Taxonomy" id="175792"/>
    <lineage>
        <taxon>Eukaryota</taxon>
        <taxon>Metazoa</taxon>
        <taxon>Chordata</taxon>
        <taxon>Craniata</taxon>
        <taxon>Vertebrata</taxon>
        <taxon>Euteleostomi</taxon>
        <taxon>Actinopterygii</taxon>
        <taxon>Neopterygii</taxon>
        <taxon>Teleostei</taxon>
        <taxon>Ostariophysi</taxon>
        <taxon>Siluriformes</taxon>
        <taxon>Bagridae</taxon>
        <taxon>Tachysurus</taxon>
    </lineage>
</organism>
<name>A0AA88N6Z8_TACVA</name>
<dbReference type="PANTHER" id="PTHR16165">
    <property type="entry name" value="NXPE FAMILY MEMBER"/>
    <property type="match status" value="1"/>
</dbReference>
<dbReference type="Pfam" id="PF06312">
    <property type="entry name" value="Neurexophilin"/>
    <property type="match status" value="1"/>
</dbReference>
<dbReference type="AlphaFoldDB" id="A0AA88N6Z8"/>
<sequence>MCCSVMVGRTPRLSLIFAVLAVIGFILLISIITSLKDLKNHQLRFPLYKIKSSIHSAFKPPKVMSPVVVHQKYCGQFVQKLTEEEAIEQRHLLNSLAWPGPPVKGLPVNFSSNPAKSYFVIQGPPEQHIGDQLVVKVHVHNFLGQPKKHGGDFLIARLHSPELRAGVAGKVLDHNDGNYTVLFPLLWAGVVKVQITMLHPSEAMVFLKRLREEQTDTVVFKSLFRSGSLSETTDCDMCLPINQKPLCNYTDLETGEPWYCYKPKKLGCDTRINHYNGGYRKTFFNKYEADFFRSGVNVRVPIPAAEVDHVTVLPAENNQTEVKSTYNAAGYYFQDNWRSLSGAATQQFNNSSAITNCLRGKIVYMHGDSTIRQWFEYLAAFVPNLKPVNLYSLNKVGPFMLVDNSNNILVKFRCHGPPLRSTPVHSSELRYIANEIDRIQGGPNTVFILTVWTHFATYPIETYIRRLRHIRKAVVRLLNREPDTLVVIRTANLQTMNPAYSLFYSNWLSLQIDTVLRAMFKGLNVKMLDAWEMTLAHHLPHNLHPPQAIIKNMINVILSFTCPVGKK</sequence>
<dbReference type="EMBL" id="JAVHJS010000008">
    <property type="protein sequence ID" value="KAK2850226.1"/>
    <property type="molecule type" value="Genomic_DNA"/>
</dbReference>
<dbReference type="InterPro" id="IPR057106">
    <property type="entry name" value="NXPE4_C"/>
</dbReference>
<dbReference type="GO" id="GO:0007399">
    <property type="term" value="P:nervous system development"/>
    <property type="evidence" value="ECO:0007669"/>
    <property type="project" value="UniProtKB-ARBA"/>
</dbReference>
<evidence type="ECO:0000313" key="4">
    <source>
        <dbReference type="EMBL" id="KAK2850226.1"/>
    </source>
</evidence>
<comment type="similarity">
    <text evidence="1">Belongs to the NXPE family.</text>
</comment>
<dbReference type="Proteomes" id="UP001187315">
    <property type="component" value="Unassembled WGS sequence"/>
</dbReference>
<evidence type="ECO:0000259" key="3">
    <source>
        <dbReference type="Pfam" id="PF24536"/>
    </source>
</evidence>
<evidence type="ECO:0000256" key="2">
    <source>
        <dbReference type="SAM" id="Phobius"/>
    </source>
</evidence>
<feature type="domain" description="NXPE C-terminal" evidence="3">
    <location>
        <begin position="337"/>
        <end position="562"/>
    </location>
</feature>
<dbReference type="PANTHER" id="PTHR16165:SF9">
    <property type="entry name" value="NXPE FAMILY MEMBER 3"/>
    <property type="match status" value="1"/>
</dbReference>
<keyword evidence="2" id="KW-0812">Transmembrane</keyword>
<accession>A0AA88N6Z8</accession>
<dbReference type="SUPFAM" id="SSF81296">
    <property type="entry name" value="E set domains"/>
    <property type="match status" value="1"/>
</dbReference>
<keyword evidence="5" id="KW-1185">Reference proteome</keyword>
<keyword evidence="2" id="KW-1133">Transmembrane helix</keyword>
<dbReference type="InterPro" id="IPR014756">
    <property type="entry name" value="Ig_E-set"/>
</dbReference>
<dbReference type="InterPro" id="IPR026845">
    <property type="entry name" value="NXPH/NXPE"/>
</dbReference>
<gene>
    <name evidence="4" type="ORF">Q7C36_009009</name>
</gene>
<dbReference type="Pfam" id="PF24536">
    <property type="entry name" value="NXPE4_C"/>
    <property type="match status" value="1"/>
</dbReference>
<evidence type="ECO:0000313" key="5">
    <source>
        <dbReference type="Proteomes" id="UP001187315"/>
    </source>
</evidence>
<protein>
    <recommendedName>
        <fullName evidence="3">NXPE C-terminal domain-containing protein</fullName>
    </recommendedName>
</protein>
<proteinExistence type="inferred from homology"/>
<feature type="transmembrane region" description="Helical" evidence="2">
    <location>
        <begin position="15"/>
        <end position="35"/>
    </location>
</feature>